<feature type="compositionally biased region" description="Polar residues" evidence="3">
    <location>
        <begin position="225"/>
        <end position="235"/>
    </location>
</feature>
<feature type="region of interest" description="Disordered" evidence="3">
    <location>
        <begin position="79"/>
        <end position="109"/>
    </location>
</feature>
<dbReference type="Pfam" id="PF13490">
    <property type="entry name" value="zf-HC2"/>
    <property type="match status" value="1"/>
</dbReference>
<dbReference type="Gene3D" id="1.10.10.1320">
    <property type="entry name" value="Anti-sigma factor, zinc-finger domain"/>
    <property type="match status" value="1"/>
</dbReference>
<keyword evidence="7" id="KW-1185">Reference proteome</keyword>
<dbReference type="RefSeq" id="WP_087917636.1">
    <property type="nucleotide sequence ID" value="NZ_CP021780.1"/>
</dbReference>
<feature type="region of interest" description="Disordered" evidence="3">
    <location>
        <begin position="149"/>
        <end position="303"/>
    </location>
</feature>
<dbReference type="Proteomes" id="UP000249890">
    <property type="component" value="Chromosome"/>
</dbReference>
<keyword evidence="4" id="KW-1133">Transmembrane helix</keyword>
<feature type="compositionally biased region" description="Low complexity" evidence="3">
    <location>
        <begin position="166"/>
        <end position="184"/>
    </location>
</feature>
<feature type="compositionally biased region" description="Polar residues" evidence="3">
    <location>
        <begin position="149"/>
        <end position="164"/>
    </location>
</feature>
<proteinExistence type="inferred from homology"/>
<feature type="compositionally biased region" description="Low complexity" evidence="3">
    <location>
        <begin position="405"/>
        <end position="437"/>
    </location>
</feature>
<dbReference type="InterPro" id="IPR041916">
    <property type="entry name" value="Anti_sigma_zinc_sf"/>
</dbReference>
<evidence type="ECO:0000256" key="4">
    <source>
        <dbReference type="SAM" id="Phobius"/>
    </source>
</evidence>
<name>A0A2Z2KMA0_9BACL</name>
<feature type="domain" description="Putative zinc-finger" evidence="5">
    <location>
        <begin position="3"/>
        <end position="37"/>
    </location>
</feature>
<dbReference type="EMBL" id="CP021780">
    <property type="protein sequence ID" value="ASA23649.1"/>
    <property type="molecule type" value="Genomic_DNA"/>
</dbReference>
<evidence type="ECO:0000259" key="5">
    <source>
        <dbReference type="Pfam" id="PF13490"/>
    </source>
</evidence>
<evidence type="ECO:0000313" key="6">
    <source>
        <dbReference type="EMBL" id="ASA23649.1"/>
    </source>
</evidence>
<reference evidence="6 7" key="1">
    <citation type="submission" date="2017-06" db="EMBL/GenBank/DDBJ databases">
        <title>Complete genome sequence of Paenibacillus donghaensis KCTC 13049T isolated from East Sea sediment, South Korea.</title>
        <authorList>
            <person name="Jung B.K."/>
            <person name="Hong S.-J."/>
            <person name="Shin J.-H."/>
        </authorList>
    </citation>
    <scope>NUCLEOTIDE SEQUENCE [LARGE SCALE GENOMIC DNA]</scope>
    <source>
        <strain evidence="6 7">KCTC 13049</strain>
    </source>
</reference>
<gene>
    <name evidence="6" type="ORF">B9T62_24360</name>
</gene>
<protein>
    <recommendedName>
        <fullName evidence="2">Anti-sigma-W factor RsiW</fullName>
    </recommendedName>
</protein>
<comment type="similarity">
    <text evidence="1">Belongs to the zinc-associated anti-sigma factor (ZAS) superfamily. Anti-sigma-W factor family.</text>
</comment>
<feature type="region of interest" description="Disordered" evidence="3">
    <location>
        <begin position="394"/>
        <end position="437"/>
    </location>
</feature>
<evidence type="ECO:0000256" key="1">
    <source>
        <dbReference type="ARBA" id="ARBA00024353"/>
    </source>
</evidence>
<dbReference type="OrthoDB" id="2381690at2"/>
<dbReference type="AlphaFoldDB" id="A0A2Z2KMA0"/>
<evidence type="ECO:0000256" key="2">
    <source>
        <dbReference type="ARBA" id="ARBA00024438"/>
    </source>
</evidence>
<feature type="transmembrane region" description="Helical" evidence="4">
    <location>
        <begin position="110"/>
        <end position="130"/>
    </location>
</feature>
<keyword evidence="4" id="KW-0472">Membrane</keyword>
<dbReference type="KEGG" id="pdh:B9T62_24360"/>
<dbReference type="InterPro" id="IPR027383">
    <property type="entry name" value="Znf_put"/>
</dbReference>
<sequence>MTCTEVTEWMHRYLDHDLSQSEMIEMFRHIDDCPSCAEIFERLNLLSQQLEQLPDVKAPFSLVDSIMPRLDALDRSVREQEEEAALPPVVPFARSDKGLNSGKSSRGNSMAARTGIGAVAAAFILGIAIFNMPDKMPDAQVDSLMNSFTEETSSDGAQSSQLKQDTAAGNSANSAAGGTEAGSADQREASSEETQQPSEVPPTQEAAMESVVPDETPAARETDARSATQEAQKSTAPPVKKNQKTPPPTAEPRKTKTPSATDSPVVSADQYAAGDRNPAANESDPSSGDYDSDGAADRDMMELLPAAPSLMTSPASWTSPDERYEAVLENQHLNIYSTVPEAGQEGKQVLSSLPMQGTWVSGEWSADSRQFIYVTRQNGKNISEVYMLPAGQTATPAALETNPQATPDPAASATPAGTATSAPTATPGASPSASPAN</sequence>
<organism evidence="6 7">
    <name type="scientific">Paenibacillus donghaensis</name>
    <dbReference type="NCBI Taxonomy" id="414771"/>
    <lineage>
        <taxon>Bacteria</taxon>
        <taxon>Bacillati</taxon>
        <taxon>Bacillota</taxon>
        <taxon>Bacilli</taxon>
        <taxon>Bacillales</taxon>
        <taxon>Paenibacillaceae</taxon>
        <taxon>Paenibacillus</taxon>
    </lineage>
</organism>
<keyword evidence="4" id="KW-0812">Transmembrane</keyword>
<evidence type="ECO:0000313" key="7">
    <source>
        <dbReference type="Proteomes" id="UP000249890"/>
    </source>
</evidence>
<accession>A0A2Z2KMA0</accession>
<evidence type="ECO:0000256" key="3">
    <source>
        <dbReference type="SAM" id="MobiDB-lite"/>
    </source>
</evidence>